<feature type="transmembrane region" description="Helical" evidence="1">
    <location>
        <begin position="60"/>
        <end position="81"/>
    </location>
</feature>
<dbReference type="Proteomes" id="UP001386955">
    <property type="component" value="Unassembled WGS sequence"/>
</dbReference>
<feature type="domain" description="Stomatal closure-related actin-binding protein coiled-coil" evidence="2">
    <location>
        <begin position="105"/>
        <end position="208"/>
    </location>
</feature>
<dbReference type="InterPro" id="IPR032009">
    <property type="entry name" value="SCAB_CC"/>
</dbReference>
<keyword evidence="1" id="KW-0812">Transmembrane</keyword>
<dbReference type="GO" id="GO:0007015">
    <property type="term" value="P:actin filament organization"/>
    <property type="evidence" value="ECO:0007669"/>
    <property type="project" value="InterPro"/>
</dbReference>
<dbReference type="InterPro" id="IPR039640">
    <property type="entry name" value="SCAB"/>
</dbReference>
<dbReference type="EMBL" id="JAYMYS010000003">
    <property type="protein sequence ID" value="KAK7401005.1"/>
    <property type="molecule type" value="Genomic_DNA"/>
</dbReference>
<proteinExistence type="predicted"/>
<dbReference type="AlphaFoldDB" id="A0AAN9XPF3"/>
<evidence type="ECO:0000256" key="1">
    <source>
        <dbReference type="SAM" id="Phobius"/>
    </source>
</evidence>
<keyword evidence="1" id="KW-1133">Transmembrane helix</keyword>
<gene>
    <name evidence="3" type="ORF">VNO78_12314</name>
</gene>
<reference evidence="3 4" key="1">
    <citation type="submission" date="2024-01" db="EMBL/GenBank/DDBJ databases">
        <title>The genomes of 5 underutilized Papilionoideae crops provide insights into root nodulation and disease resistanc.</title>
        <authorList>
            <person name="Jiang F."/>
        </authorList>
    </citation>
    <scope>NUCLEOTIDE SEQUENCE [LARGE SCALE GENOMIC DNA]</scope>
    <source>
        <strain evidence="3">DUOXIRENSHENG_FW03</strain>
        <tissue evidence="3">Leaves</tissue>
    </source>
</reference>
<feature type="transmembrane region" description="Helical" evidence="1">
    <location>
        <begin position="93"/>
        <end position="115"/>
    </location>
</feature>
<protein>
    <recommendedName>
        <fullName evidence="2">Stomatal closure-related actin-binding protein coiled-coil domain-containing protein</fullName>
    </recommendedName>
</protein>
<organism evidence="3 4">
    <name type="scientific">Psophocarpus tetragonolobus</name>
    <name type="common">Winged bean</name>
    <name type="synonym">Dolichos tetragonolobus</name>
    <dbReference type="NCBI Taxonomy" id="3891"/>
    <lineage>
        <taxon>Eukaryota</taxon>
        <taxon>Viridiplantae</taxon>
        <taxon>Streptophyta</taxon>
        <taxon>Embryophyta</taxon>
        <taxon>Tracheophyta</taxon>
        <taxon>Spermatophyta</taxon>
        <taxon>Magnoliopsida</taxon>
        <taxon>eudicotyledons</taxon>
        <taxon>Gunneridae</taxon>
        <taxon>Pentapetalae</taxon>
        <taxon>rosids</taxon>
        <taxon>fabids</taxon>
        <taxon>Fabales</taxon>
        <taxon>Fabaceae</taxon>
        <taxon>Papilionoideae</taxon>
        <taxon>50 kb inversion clade</taxon>
        <taxon>NPAAA clade</taxon>
        <taxon>indigoferoid/millettioid clade</taxon>
        <taxon>Phaseoleae</taxon>
        <taxon>Psophocarpus</taxon>
    </lineage>
</organism>
<dbReference type="GO" id="GO:0003779">
    <property type="term" value="F:actin binding"/>
    <property type="evidence" value="ECO:0007669"/>
    <property type="project" value="InterPro"/>
</dbReference>
<dbReference type="PANTHER" id="PTHR31172:SF3">
    <property type="entry name" value="STOMATAL CLOSURE-RELATED ACTIN-BINDING PROTEIN 1"/>
    <property type="match status" value="1"/>
</dbReference>
<keyword evidence="4" id="KW-1185">Reference proteome</keyword>
<feature type="transmembrane region" description="Helical" evidence="1">
    <location>
        <begin position="20"/>
        <end position="39"/>
    </location>
</feature>
<name>A0AAN9XPF3_PSOTE</name>
<evidence type="ECO:0000259" key="2">
    <source>
        <dbReference type="Pfam" id="PF16712"/>
    </source>
</evidence>
<keyword evidence="1" id="KW-0472">Membrane</keyword>
<dbReference type="PANTHER" id="PTHR31172">
    <property type="entry name" value="STOMATAL CLOSURE-RELATED ACTIN-BINDING PROTEIN 1"/>
    <property type="match status" value="1"/>
</dbReference>
<evidence type="ECO:0000313" key="4">
    <source>
        <dbReference type="Proteomes" id="UP001386955"/>
    </source>
</evidence>
<sequence length="208" mass="23815">MVELLLGYYVYQRIVNFSMALWTFPLTLFLFRASIKVVVQNLPGFTSLQHTPDSYRFFKDICGTHWTMDLIGASITGLWGLPFSCATSLGSRSISLGLLLLYILNIVEALAVQLTRREGELIKEKVEVKKPTNFLKQASEDAKKLVNEERAFARFEIQNARAAVHRVEEALQEHERMSQASGKQDLDRLMKEVQEARRIKMLHQPSKV</sequence>
<comment type="caution">
    <text evidence="3">The sequence shown here is derived from an EMBL/GenBank/DDBJ whole genome shotgun (WGS) entry which is preliminary data.</text>
</comment>
<dbReference type="GO" id="GO:0010119">
    <property type="term" value="P:regulation of stomatal movement"/>
    <property type="evidence" value="ECO:0007669"/>
    <property type="project" value="InterPro"/>
</dbReference>
<accession>A0AAN9XPF3</accession>
<dbReference type="Pfam" id="PF16712">
    <property type="entry name" value="SCAB_CC"/>
    <property type="match status" value="1"/>
</dbReference>
<evidence type="ECO:0000313" key="3">
    <source>
        <dbReference type="EMBL" id="KAK7401005.1"/>
    </source>
</evidence>